<dbReference type="PANTHER" id="PTHR42800">
    <property type="entry name" value="EXOINULINASE INUD (AFU_ORTHOLOGUE AFUA_5G00480)"/>
    <property type="match status" value="1"/>
</dbReference>
<feature type="domain" description="Glycosyl hydrolase family 32 C-terminal" evidence="7">
    <location>
        <begin position="492"/>
        <end position="646"/>
    </location>
</feature>
<evidence type="ECO:0000256" key="2">
    <source>
        <dbReference type="ARBA" id="ARBA00022801"/>
    </source>
</evidence>
<keyword evidence="9" id="KW-1185">Reference proteome</keyword>
<dbReference type="SUPFAM" id="SSF49899">
    <property type="entry name" value="Concanavalin A-like lectins/glucanases"/>
    <property type="match status" value="1"/>
</dbReference>
<comment type="caution">
    <text evidence="8">The sequence shown here is derived from an EMBL/GenBank/DDBJ whole genome shotgun (WGS) entry which is preliminary data.</text>
</comment>
<feature type="chain" id="PRO_5045764190" evidence="5">
    <location>
        <begin position="25"/>
        <end position="656"/>
    </location>
</feature>
<comment type="similarity">
    <text evidence="1 4">Belongs to the glycosyl hydrolase 32 family.</text>
</comment>
<dbReference type="RefSeq" id="WP_311951634.1">
    <property type="nucleotide sequence ID" value="NZ_JAVLVU010000001.1"/>
</dbReference>
<dbReference type="InterPro" id="IPR013320">
    <property type="entry name" value="ConA-like_dom_sf"/>
</dbReference>
<feature type="signal peptide" evidence="5">
    <location>
        <begin position="1"/>
        <end position="24"/>
    </location>
</feature>
<evidence type="ECO:0000256" key="5">
    <source>
        <dbReference type="SAM" id="SignalP"/>
    </source>
</evidence>
<dbReference type="Pfam" id="PF08244">
    <property type="entry name" value="Glyco_hydro_32C"/>
    <property type="match status" value="1"/>
</dbReference>
<reference evidence="9" key="1">
    <citation type="submission" date="2023-07" db="EMBL/GenBank/DDBJ databases">
        <title>Functional and genomic diversity of the sorghum phyllosphere microbiome.</title>
        <authorList>
            <person name="Shade A."/>
        </authorList>
    </citation>
    <scope>NUCLEOTIDE SEQUENCE [LARGE SCALE GENOMIC DNA]</scope>
    <source>
        <strain evidence="9">SORGH_AS_0422</strain>
    </source>
</reference>
<dbReference type="CDD" id="cd18622">
    <property type="entry name" value="GH32_Inu-like"/>
    <property type="match status" value="1"/>
</dbReference>
<evidence type="ECO:0000313" key="9">
    <source>
        <dbReference type="Proteomes" id="UP001258315"/>
    </source>
</evidence>
<feature type="domain" description="Glycosyl hydrolase family 32 N-terminal" evidence="6">
    <location>
        <begin position="406"/>
        <end position="488"/>
    </location>
</feature>
<protein>
    <submittedName>
        <fullName evidence="8">Fructan beta-fructosidase</fullName>
        <ecNumber evidence="8">3.2.1.80</ecNumber>
    </submittedName>
</protein>
<gene>
    <name evidence="8" type="ORF">QE417_003376</name>
</gene>
<name>A0ABU3GX17_9SPHI</name>
<dbReference type="SMART" id="SM00640">
    <property type="entry name" value="Glyco_32"/>
    <property type="match status" value="1"/>
</dbReference>
<evidence type="ECO:0000256" key="1">
    <source>
        <dbReference type="ARBA" id="ARBA00009902"/>
    </source>
</evidence>
<dbReference type="Proteomes" id="UP001258315">
    <property type="component" value="Unassembled WGS sequence"/>
</dbReference>
<accession>A0ABU3GX17</accession>
<dbReference type="Gene3D" id="2.60.120.560">
    <property type="entry name" value="Exo-inulinase, domain 1"/>
    <property type="match status" value="1"/>
</dbReference>
<keyword evidence="2 4" id="KW-0378">Hydrolase</keyword>
<proteinExistence type="inferred from homology"/>
<dbReference type="InterPro" id="IPR013148">
    <property type="entry name" value="Glyco_hydro_32_N"/>
</dbReference>
<evidence type="ECO:0000259" key="7">
    <source>
        <dbReference type="Pfam" id="PF08244"/>
    </source>
</evidence>
<evidence type="ECO:0000313" key="8">
    <source>
        <dbReference type="EMBL" id="MDT3404304.1"/>
    </source>
</evidence>
<dbReference type="InterPro" id="IPR013189">
    <property type="entry name" value="Glyco_hydro_32_C"/>
</dbReference>
<evidence type="ECO:0000256" key="4">
    <source>
        <dbReference type="RuleBase" id="RU362110"/>
    </source>
</evidence>
<dbReference type="EMBL" id="JAVLVU010000001">
    <property type="protein sequence ID" value="MDT3404304.1"/>
    <property type="molecule type" value="Genomic_DNA"/>
</dbReference>
<evidence type="ECO:0000259" key="6">
    <source>
        <dbReference type="Pfam" id="PF00251"/>
    </source>
</evidence>
<evidence type="ECO:0000256" key="3">
    <source>
        <dbReference type="ARBA" id="ARBA00023295"/>
    </source>
</evidence>
<dbReference type="PANTHER" id="PTHR42800:SF1">
    <property type="entry name" value="EXOINULINASE INUD (AFU_ORTHOLOGUE AFUA_5G00480)"/>
    <property type="match status" value="1"/>
</dbReference>
<dbReference type="Gene3D" id="2.115.10.20">
    <property type="entry name" value="Glycosyl hydrolase domain, family 43"/>
    <property type="match status" value="2"/>
</dbReference>
<dbReference type="EC" id="3.2.1.80" evidence="8"/>
<keyword evidence="5" id="KW-0732">Signal</keyword>
<feature type="domain" description="Glycosyl hydrolase family 32 N-terminal" evidence="6">
    <location>
        <begin position="41"/>
        <end position="261"/>
    </location>
</feature>
<keyword evidence="3 4" id="KW-0326">Glycosidase</keyword>
<organism evidence="8 9">
    <name type="scientific">Mucilaginibacter terrae</name>
    <dbReference type="NCBI Taxonomy" id="1955052"/>
    <lineage>
        <taxon>Bacteria</taxon>
        <taxon>Pseudomonadati</taxon>
        <taxon>Bacteroidota</taxon>
        <taxon>Sphingobacteriia</taxon>
        <taxon>Sphingobacteriales</taxon>
        <taxon>Sphingobacteriaceae</taxon>
        <taxon>Mucilaginibacter</taxon>
    </lineage>
</organism>
<dbReference type="InterPro" id="IPR001362">
    <property type="entry name" value="Glyco_hydro_32"/>
</dbReference>
<dbReference type="Pfam" id="PF00251">
    <property type="entry name" value="Glyco_hydro_32N"/>
    <property type="match status" value="2"/>
</dbReference>
<dbReference type="SUPFAM" id="SSF75005">
    <property type="entry name" value="Arabinanase/levansucrase/invertase"/>
    <property type="match status" value="1"/>
</dbReference>
<dbReference type="GO" id="GO:0051669">
    <property type="term" value="F:fructan beta-fructosidase activity"/>
    <property type="evidence" value="ECO:0007669"/>
    <property type="project" value="UniProtKB-EC"/>
</dbReference>
<dbReference type="InterPro" id="IPR023296">
    <property type="entry name" value="Glyco_hydro_beta-prop_sf"/>
</dbReference>
<sequence>MKVQFAIRACLLLFSILTARHAYGQTLKRSATDQKYYPQYHFRPRSGWIGDPDGLVFTNNTFHLFWWGHATSKDLVYWKEQPYPMKRSDRSFSYFSGSVVVDTANTSGLGKQSMIAVFTRHYPGDTLPETQVLSVSTNEGHTFDYYQNNPVLDIKKIFFRDPQVFWYQQDRLWKMVVSIPNVQEIQIYESRDLKVWKYCSSFQGLGAKNSFWECPDLFELPVAGTKTKKWVMLIGRGPNRVQYFVGNFDGKTFTVDQESRNYLTNGVGIHGSVFEDFENGLSRWKQQGRAFLDTSASTDFLGKALAASSGKQGTMGKLTSTPFRVSSNAINFLLAGGRHPDSTCINLLWNGKVVRSTTGDNTNVLKWNGWDVCDLKGKTVSLEILDRHPAEKMGNIAVDHIVFSDALMNNQLEHANWLDYGPDYYATRTWRNYDGKRSFGDTVFAIGWMGNWDYANKVPTRWGRGFQSVPRIMSLKRILNGYQVSQQPVPALSKLRGKGYSSNSLTINGTKTITFQPESNSYELEVVFKPTDKHPFGLNLFVGEGRKMVFRYDPVLSQLTIDRSSATDYKSDTSFTRLFAKKYNAPLTLEKGTLKLRIFVDESSVEVFCNDGSLVLSTTNFPSIGQTGIELFSDGGLISVPLLKAWPLKTIRNSSN</sequence>